<sequence>MRRKTLHVTPPKRVLRPEDDRRPSIFLAGTIDMGLSQDWQAIARRSLEGAASVIYNPRRPDWDSSWEQRLDNMEFREQVNWEMDMIQASDLVFIHFEGDSKSPITLGELYWMLATRPEQVVVSCAPQFWRRGNVEVMCDRIGVALHTDLYDALDHLHARL</sequence>
<accession>A0A9E7SKY5</accession>
<protein>
    <submittedName>
        <fullName evidence="1">Nucleoside 2-deoxyribosyltransferase-like protein</fullName>
    </submittedName>
</protein>
<dbReference type="Gene3D" id="3.40.50.450">
    <property type="match status" value="1"/>
</dbReference>
<dbReference type="EMBL" id="ON529857">
    <property type="protein sequence ID" value="USN15415.1"/>
    <property type="molecule type" value="Genomic_DNA"/>
</dbReference>
<gene>
    <name evidence="1" type="ORF">KIKIMORA_02690</name>
</gene>
<name>A0A9E7SKY5_9CAUD</name>
<proteinExistence type="predicted"/>
<dbReference type="Pfam" id="PF15891">
    <property type="entry name" value="Nuc_deoxyri_tr2"/>
    <property type="match status" value="1"/>
</dbReference>
<evidence type="ECO:0000313" key="2">
    <source>
        <dbReference type="Proteomes" id="UP001056576"/>
    </source>
</evidence>
<evidence type="ECO:0000313" key="1">
    <source>
        <dbReference type="EMBL" id="USN15415.1"/>
    </source>
</evidence>
<organism evidence="1 2">
    <name type="scientific">Brevundimonas phage vB_BpoS-Kikimora</name>
    <dbReference type="NCBI Taxonomy" id="2948601"/>
    <lineage>
        <taxon>Viruses</taxon>
        <taxon>Duplodnaviria</taxon>
        <taxon>Heunggongvirae</taxon>
        <taxon>Uroviricota</taxon>
        <taxon>Caudoviricetes</taxon>
        <taxon>Jeanschmidtviridae</taxon>
        <taxon>Kikimoravirus</taxon>
        <taxon>Kikimoravirus kikimora</taxon>
    </lineage>
</organism>
<reference evidence="1 2" key="1">
    <citation type="submission" date="2022-05" db="EMBL/GenBank/DDBJ databases">
        <authorList>
            <person name="Friedrich I."/>
            <person name="Poehlein A."/>
            <person name="Schneider D."/>
            <person name="Hertel R."/>
            <person name="Daniel R."/>
        </authorList>
    </citation>
    <scope>NUCLEOTIDE SEQUENCE [LARGE SCALE GENOMIC DNA]</scope>
</reference>
<dbReference type="Proteomes" id="UP001056576">
    <property type="component" value="Segment"/>
</dbReference>
<keyword evidence="2" id="KW-1185">Reference proteome</keyword>
<dbReference type="InterPro" id="IPR039470">
    <property type="entry name" value="Nuc_deoxyri_tr2"/>
</dbReference>